<feature type="transmembrane region" description="Helical" evidence="6">
    <location>
        <begin position="335"/>
        <end position="354"/>
    </location>
</feature>
<feature type="transmembrane region" description="Helical" evidence="6">
    <location>
        <begin position="53"/>
        <end position="79"/>
    </location>
</feature>
<dbReference type="NCBIfam" id="TIGR04408">
    <property type="entry name" value="LptG_lptG"/>
    <property type="match status" value="1"/>
</dbReference>
<feature type="transmembrane region" description="Helical" evidence="6">
    <location>
        <begin position="277"/>
        <end position="296"/>
    </location>
</feature>
<keyword evidence="2" id="KW-1003">Cell membrane</keyword>
<feature type="transmembrane region" description="Helical" evidence="6">
    <location>
        <begin position="99"/>
        <end position="117"/>
    </location>
</feature>
<dbReference type="InterPro" id="IPR030923">
    <property type="entry name" value="LptG"/>
</dbReference>
<comment type="caution">
    <text evidence="7">The sequence shown here is derived from an EMBL/GenBank/DDBJ whole genome shotgun (WGS) entry which is preliminary data.</text>
</comment>
<evidence type="ECO:0000256" key="3">
    <source>
        <dbReference type="ARBA" id="ARBA00022692"/>
    </source>
</evidence>
<keyword evidence="4 6" id="KW-1133">Transmembrane helix</keyword>
<accession>A0A8J6MYI3</accession>
<reference evidence="7 8" key="1">
    <citation type="submission" date="2020-08" db="EMBL/GenBank/DDBJ databases">
        <title>Bridging the membrane lipid divide: bacteria of the FCB group superphylum have the potential to synthesize archaeal ether lipids.</title>
        <authorList>
            <person name="Villanueva L."/>
            <person name="Von Meijenfeldt F.A.B."/>
            <person name="Westbye A.B."/>
            <person name="Yadav S."/>
            <person name="Hopmans E.C."/>
            <person name="Dutilh B.E."/>
            <person name="Sinninghe Damste J.S."/>
        </authorList>
    </citation>
    <scope>NUCLEOTIDE SEQUENCE [LARGE SCALE GENOMIC DNA]</scope>
    <source>
        <strain evidence="7">NIOZ-UU27</strain>
    </source>
</reference>
<keyword evidence="5 6" id="KW-0472">Membrane</keyword>
<evidence type="ECO:0000313" key="8">
    <source>
        <dbReference type="Proteomes" id="UP000650524"/>
    </source>
</evidence>
<dbReference type="PANTHER" id="PTHR33529:SF6">
    <property type="entry name" value="YJGP_YJGQ FAMILY PERMEASE"/>
    <property type="match status" value="1"/>
</dbReference>
<protein>
    <submittedName>
        <fullName evidence="7">LPS export ABC transporter permease LptG</fullName>
    </submittedName>
</protein>
<feature type="transmembrane region" description="Helical" evidence="6">
    <location>
        <begin position="303"/>
        <end position="323"/>
    </location>
</feature>
<dbReference type="EMBL" id="JACNJD010000104">
    <property type="protein sequence ID" value="MBC8176176.1"/>
    <property type="molecule type" value="Genomic_DNA"/>
</dbReference>
<evidence type="ECO:0000256" key="4">
    <source>
        <dbReference type="ARBA" id="ARBA00022989"/>
    </source>
</evidence>
<evidence type="ECO:0000256" key="5">
    <source>
        <dbReference type="ARBA" id="ARBA00023136"/>
    </source>
</evidence>
<feature type="transmembrane region" description="Helical" evidence="6">
    <location>
        <begin position="12"/>
        <end position="33"/>
    </location>
</feature>
<comment type="subcellular location">
    <subcellularLocation>
        <location evidence="1">Cell membrane</location>
        <topology evidence="1">Multi-pass membrane protein</topology>
    </subcellularLocation>
</comment>
<evidence type="ECO:0000256" key="6">
    <source>
        <dbReference type="SAM" id="Phobius"/>
    </source>
</evidence>
<evidence type="ECO:0000313" key="7">
    <source>
        <dbReference type="EMBL" id="MBC8176176.1"/>
    </source>
</evidence>
<dbReference type="InterPro" id="IPR005495">
    <property type="entry name" value="LptG/LptF_permease"/>
</dbReference>
<organism evidence="7 8">
    <name type="scientific">Candidatus Desulfacyla euxinica</name>
    <dbReference type="NCBI Taxonomy" id="2841693"/>
    <lineage>
        <taxon>Bacteria</taxon>
        <taxon>Deltaproteobacteria</taxon>
        <taxon>Candidatus Desulfacyla</taxon>
    </lineage>
</organism>
<dbReference type="Proteomes" id="UP000650524">
    <property type="component" value="Unassembled WGS sequence"/>
</dbReference>
<evidence type="ECO:0000256" key="1">
    <source>
        <dbReference type="ARBA" id="ARBA00004651"/>
    </source>
</evidence>
<dbReference type="AlphaFoldDB" id="A0A8J6MYI3"/>
<keyword evidence="3 6" id="KW-0812">Transmembrane</keyword>
<proteinExistence type="predicted"/>
<dbReference type="GO" id="GO:0015920">
    <property type="term" value="P:lipopolysaccharide transport"/>
    <property type="evidence" value="ECO:0007669"/>
    <property type="project" value="TreeGrafter"/>
</dbReference>
<dbReference type="GO" id="GO:0043190">
    <property type="term" value="C:ATP-binding cassette (ABC) transporter complex"/>
    <property type="evidence" value="ECO:0007669"/>
    <property type="project" value="InterPro"/>
</dbReference>
<name>A0A8J6MYI3_9DELT</name>
<gene>
    <name evidence="7" type="primary">lptG</name>
    <name evidence="7" type="ORF">H8E19_02125</name>
</gene>
<dbReference type="GO" id="GO:0055085">
    <property type="term" value="P:transmembrane transport"/>
    <property type="evidence" value="ECO:0007669"/>
    <property type="project" value="InterPro"/>
</dbReference>
<evidence type="ECO:0000256" key="2">
    <source>
        <dbReference type="ARBA" id="ARBA00022475"/>
    </source>
</evidence>
<dbReference type="PANTHER" id="PTHR33529">
    <property type="entry name" value="SLR0882 PROTEIN-RELATED"/>
    <property type="match status" value="1"/>
</dbReference>
<sequence length="358" mass="41246">MSVLAKYLIREFFKLLIICLIIFIAIYLMIDFASGVDDFIKANSPKSVMFSYFAYKIPSIAVQMLPAATLTTIIIMFSLMKKNNEITSLKACGANIWKISQPVIITALFLSFALFLFSEAIVPLTSSKANDIWRIDVKKEKPGRFHGQNHIWHKGNNSIYWIKQFDHDKMIMLEPTFYFFDSSFRLIRRIDARSGIWKDGVWQIRNGITQDLEEDGGYNMNRFQQLELRLPERPEDFVREEKEPEEMGYQQLKRFAERLRAEGYDATKYFVDINIKIAFPFVILIMALIGVPVALWKKEMSTPVAVSLGIVLCFAYLLILGLSRTLGFAGILPPVFSAWLANSVFFFLGIYLMINANR</sequence>
<dbReference type="Pfam" id="PF03739">
    <property type="entry name" value="LptF_LptG"/>
    <property type="match status" value="1"/>
</dbReference>